<dbReference type="RefSeq" id="WP_236088908.1">
    <property type="nucleotide sequence ID" value="NZ_JAKGSG010000025.1"/>
</dbReference>
<dbReference type="EMBL" id="JAKGSG010000025">
    <property type="protein sequence ID" value="MCF4121124.1"/>
    <property type="molecule type" value="Genomic_DNA"/>
</dbReference>
<proteinExistence type="predicted"/>
<keyword evidence="2" id="KW-1185">Reference proteome</keyword>
<gene>
    <name evidence="1" type="ORF">L1785_09025</name>
</gene>
<dbReference type="Proteomes" id="UP001165405">
    <property type="component" value="Unassembled WGS sequence"/>
</dbReference>
<name>A0AA41UBI2_9MICO</name>
<reference evidence="1" key="1">
    <citation type="submission" date="2022-01" db="EMBL/GenBank/DDBJ databases">
        <title>Antribacter sp. nov., isolated from Guizhou of China.</title>
        <authorList>
            <person name="Chengliang C."/>
            <person name="Ya Z."/>
        </authorList>
    </citation>
    <scope>NUCLEOTIDE SEQUENCE</scope>
    <source>
        <strain evidence="1">KLBMP 9083</strain>
    </source>
</reference>
<sequence length="122" mass="12801">MLLITVVIAGVISMHTMSGSPSTHASRATAVTEQATDPAGCVQDVPDRTAGLPMHHHEDSCGCHGTTARCFMVVANLPTLATPPDSALNRLIAPLAQLNFSVEPRARPAREPSLHALGISRT</sequence>
<dbReference type="AlphaFoldDB" id="A0AA41UBI2"/>
<comment type="caution">
    <text evidence="1">The sequence shown here is derived from an EMBL/GenBank/DDBJ whole genome shotgun (WGS) entry which is preliminary data.</text>
</comment>
<evidence type="ECO:0000313" key="2">
    <source>
        <dbReference type="Proteomes" id="UP001165405"/>
    </source>
</evidence>
<accession>A0AA41UBI2</accession>
<protein>
    <submittedName>
        <fullName evidence="1">DUF6153 family protein</fullName>
    </submittedName>
</protein>
<organism evidence="1 2">
    <name type="scientific">Antribacter soli</name>
    <dbReference type="NCBI Taxonomy" id="2910976"/>
    <lineage>
        <taxon>Bacteria</taxon>
        <taxon>Bacillati</taxon>
        <taxon>Actinomycetota</taxon>
        <taxon>Actinomycetes</taxon>
        <taxon>Micrococcales</taxon>
        <taxon>Promicromonosporaceae</taxon>
        <taxon>Antribacter</taxon>
    </lineage>
</organism>
<evidence type="ECO:0000313" key="1">
    <source>
        <dbReference type="EMBL" id="MCF4121124.1"/>
    </source>
</evidence>